<gene>
    <name evidence="4" type="ORF">WJX81_005256</name>
</gene>
<dbReference type="GO" id="GO:0016887">
    <property type="term" value="F:ATP hydrolysis activity"/>
    <property type="evidence" value="ECO:0007669"/>
    <property type="project" value="InterPro"/>
</dbReference>
<dbReference type="SUPFAM" id="SSF52540">
    <property type="entry name" value="P-loop containing nucleoside triphosphate hydrolases"/>
    <property type="match status" value="1"/>
</dbReference>
<dbReference type="InterPro" id="IPR003439">
    <property type="entry name" value="ABC_transporter-like_ATP-bd"/>
</dbReference>
<dbReference type="Pfam" id="PF00005">
    <property type="entry name" value="ABC_tran"/>
    <property type="match status" value="1"/>
</dbReference>
<dbReference type="PROSITE" id="PS50893">
    <property type="entry name" value="ABC_TRANSPORTER_2"/>
    <property type="match status" value="1"/>
</dbReference>
<reference evidence="4 5" key="1">
    <citation type="journal article" date="2024" name="Nat. Commun.">
        <title>Phylogenomics reveals the evolutionary origins of lichenization in chlorophyte algae.</title>
        <authorList>
            <person name="Puginier C."/>
            <person name="Libourel C."/>
            <person name="Otte J."/>
            <person name="Skaloud P."/>
            <person name="Haon M."/>
            <person name="Grisel S."/>
            <person name="Petersen M."/>
            <person name="Berrin J.G."/>
            <person name="Delaux P.M."/>
            <person name="Dal Grande F."/>
            <person name="Keller J."/>
        </authorList>
    </citation>
    <scope>NUCLEOTIDE SEQUENCE [LARGE SCALE GENOMIC DNA]</scope>
    <source>
        <strain evidence="4 5">SAG 245.80</strain>
    </source>
</reference>
<sequence length="249" mass="26613">MSGAALLEVQGLRRSFGDRAIIHEVSFRVRYGDILFVKGASGVGKSLLLRALAHLDPIQGGKTLLNGVPPEQLGVPKWRTQVTYVPQARVQPKGTPSEFYFTAQQFAAQRGRPRGDLPALIHELGLEQGVLNQPWTELSGGQSQRVILAICVALKPSVLLLDEPTSALDHESALRAERVLKACGAALIWVTHDDAQPERVGGRIITLPLGTMTEIEAVRSTGPPALENPAHGAAPDGPLVGALTEVVVQ</sequence>
<feature type="domain" description="ABC transporter" evidence="3">
    <location>
        <begin position="7"/>
        <end position="234"/>
    </location>
</feature>
<proteinExistence type="predicted"/>
<dbReference type="GO" id="GO:0005524">
    <property type="term" value="F:ATP binding"/>
    <property type="evidence" value="ECO:0007669"/>
    <property type="project" value="UniProtKB-KW"/>
</dbReference>
<accession>A0AAW1RY64</accession>
<dbReference type="PROSITE" id="PS00211">
    <property type="entry name" value="ABC_TRANSPORTER_1"/>
    <property type="match status" value="1"/>
</dbReference>
<keyword evidence="1" id="KW-0547">Nucleotide-binding</keyword>
<evidence type="ECO:0000313" key="5">
    <source>
        <dbReference type="Proteomes" id="UP001445335"/>
    </source>
</evidence>
<protein>
    <recommendedName>
        <fullName evidence="3">ABC transporter domain-containing protein</fullName>
    </recommendedName>
</protein>
<evidence type="ECO:0000256" key="2">
    <source>
        <dbReference type="ARBA" id="ARBA00022840"/>
    </source>
</evidence>
<dbReference type="CDD" id="cd00267">
    <property type="entry name" value="ABC_ATPase"/>
    <property type="match status" value="1"/>
</dbReference>
<name>A0AAW1RY64_9CHLO</name>
<evidence type="ECO:0000256" key="1">
    <source>
        <dbReference type="ARBA" id="ARBA00022741"/>
    </source>
</evidence>
<dbReference type="InterPro" id="IPR027417">
    <property type="entry name" value="P-loop_NTPase"/>
</dbReference>
<evidence type="ECO:0000259" key="3">
    <source>
        <dbReference type="PROSITE" id="PS50893"/>
    </source>
</evidence>
<keyword evidence="5" id="KW-1185">Reference proteome</keyword>
<dbReference type="Gene3D" id="3.40.50.300">
    <property type="entry name" value="P-loop containing nucleotide triphosphate hydrolases"/>
    <property type="match status" value="1"/>
</dbReference>
<dbReference type="PANTHER" id="PTHR43119">
    <property type="entry name" value="ABC TRANSPORT PROTEIN ATP-BINDING COMPONENT-RELATED"/>
    <property type="match status" value="1"/>
</dbReference>
<dbReference type="EMBL" id="JALJOU010000019">
    <property type="protein sequence ID" value="KAK9838333.1"/>
    <property type="molecule type" value="Genomic_DNA"/>
</dbReference>
<dbReference type="InterPro" id="IPR017871">
    <property type="entry name" value="ABC_transporter-like_CS"/>
</dbReference>
<dbReference type="AlphaFoldDB" id="A0AAW1RY64"/>
<dbReference type="PANTHER" id="PTHR43119:SF1">
    <property type="entry name" value="ABC TRANSPORTER DOMAIN-CONTAINING PROTEIN"/>
    <property type="match status" value="1"/>
</dbReference>
<comment type="caution">
    <text evidence="4">The sequence shown here is derived from an EMBL/GenBank/DDBJ whole genome shotgun (WGS) entry which is preliminary data.</text>
</comment>
<dbReference type="InterPro" id="IPR003593">
    <property type="entry name" value="AAA+_ATPase"/>
</dbReference>
<dbReference type="Proteomes" id="UP001445335">
    <property type="component" value="Unassembled WGS sequence"/>
</dbReference>
<dbReference type="SMART" id="SM00382">
    <property type="entry name" value="AAA"/>
    <property type="match status" value="1"/>
</dbReference>
<organism evidence="4 5">
    <name type="scientific">Elliptochloris bilobata</name>
    <dbReference type="NCBI Taxonomy" id="381761"/>
    <lineage>
        <taxon>Eukaryota</taxon>
        <taxon>Viridiplantae</taxon>
        <taxon>Chlorophyta</taxon>
        <taxon>core chlorophytes</taxon>
        <taxon>Trebouxiophyceae</taxon>
        <taxon>Trebouxiophyceae incertae sedis</taxon>
        <taxon>Elliptochloris clade</taxon>
        <taxon>Elliptochloris</taxon>
    </lineage>
</organism>
<keyword evidence="2" id="KW-0067">ATP-binding</keyword>
<evidence type="ECO:0000313" key="4">
    <source>
        <dbReference type="EMBL" id="KAK9838333.1"/>
    </source>
</evidence>